<evidence type="ECO:0000313" key="3">
    <source>
        <dbReference type="Proteomes" id="UP000236724"/>
    </source>
</evidence>
<dbReference type="EMBL" id="FMSV02000502">
    <property type="protein sequence ID" value="SEH06671.1"/>
    <property type="molecule type" value="Genomic_DNA"/>
</dbReference>
<evidence type="ECO:0000259" key="1">
    <source>
        <dbReference type="PROSITE" id="PS51746"/>
    </source>
</evidence>
<dbReference type="EC" id="3.1.3.16" evidence="2"/>
<dbReference type="PANTHER" id="PTHR13832:SF827">
    <property type="entry name" value="PROTEIN PHOSPHATASE 1L"/>
    <property type="match status" value="1"/>
</dbReference>
<keyword evidence="3" id="KW-1185">Reference proteome</keyword>
<dbReference type="PANTHER" id="PTHR13832">
    <property type="entry name" value="PROTEIN PHOSPHATASE 2C"/>
    <property type="match status" value="1"/>
</dbReference>
<protein>
    <submittedName>
        <fullName evidence="2">Serine/threonine phosphatase stp</fullName>
        <ecNumber evidence="2">3.1.3.16</ecNumber>
    </submittedName>
</protein>
<evidence type="ECO:0000313" key="2">
    <source>
        <dbReference type="EMBL" id="SEH06671.1"/>
    </source>
</evidence>
<dbReference type="InterPro" id="IPR001932">
    <property type="entry name" value="PPM-type_phosphatase-like_dom"/>
</dbReference>
<dbReference type="SMART" id="SM00331">
    <property type="entry name" value="PP2C_SIG"/>
    <property type="match status" value="1"/>
</dbReference>
<proteinExistence type="predicted"/>
<dbReference type="RefSeq" id="WP_103920422.1">
    <property type="nucleotide sequence ID" value="NZ_FMSV02000502.1"/>
</dbReference>
<keyword evidence="2" id="KW-0378">Hydrolase</keyword>
<dbReference type="SMART" id="SM00332">
    <property type="entry name" value="PP2Cc"/>
    <property type="match status" value="1"/>
</dbReference>
<dbReference type="InterPro" id="IPR015655">
    <property type="entry name" value="PP2C"/>
</dbReference>
<dbReference type="Gene3D" id="3.60.40.10">
    <property type="entry name" value="PPM-type phosphatase domain"/>
    <property type="match status" value="1"/>
</dbReference>
<dbReference type="AlphaFoldDB" id="A0A1H6FBB6"/>
<reference evidence="2 3" key="1">
    <citation type="submission" date="2016-10" db="EMBL/GenBank/DDBJ databases">
        <authorList>
            <person name="de Groot N.N."/>
        </authorList>
    </citation>
    <scope>NUCLEOTIDE SEQUENCE [LARGE SCALE GENOMIC DNA]</scope>
    <source>
        <strain evidence="2">MBHS1</strain>
    </source>
</reference>
<dbReference type="InterPro" id="IPR036457">
    <property type="entry name" value="PPM-type-like_dom_sf"/>
</dbReference>
<dbReference type="Proteomes" id="UP000236724">
    <property type="component" value="Unassembled WGS sequence"/>
</dbReference>
<name>A0A1H6FBB6_9GAMM</name>
<accession>A0A1H6FBB6</accession>
<gene>
    <name evidence="2" type="primary">stp_3</name>
    <name evidence="2" type="ORF">MBHS_02535</name>
</gene>
<dbReference type="NCBIfam" id="NF033484">
    <property type="entry name" value="Stp1_PP2C_phos"/>
    <property type="match status" value="1"/>
</dbReference>
<dbReference type="GO" id="GO:0004722">
    <property type="term" value="F:protein serine/threonine phosphatase activity"/>
    <property type="evidence" value="ECO:0007669"/>
    <property type="project" value="UniProtKB-EC"/>
</dbReference>
<dbReference type="OrthoDB" id="9816047at2"/>
<organism evidence="2 3">
    <name type="scientific">Candidatus Venteria ishoeyi</name>
    <dbReference type="NCBI Taxonomy" id="1899563"/>
    <lineage>
        <taxon>Bacteria</taxon>
        <taxon>Pseudomonadati</taxon>
        <taxon>Pseudomonadota</taxon>
        <taxon>Gammaproteobacteria</taxon>
        <taxon>Thiotrichales</taxon>
        <taxon>Thiotrichaceae</taxon>
        <taxon>Venteria</taxon>
    </lineage>
</organism>
<feature type="domain" description="PPM-type phosphatase" evidence="1">
    <location>
        <begin position="9"/>
        <end position="256"/>
    </location>
</feature>
<dbReference type="Pfam" id="PF13672">
    <property type="entry name" value="PP2C_2"/>
    <property type="match status" value="1"/>
</dbReference>
<dbReference type="PROSITE" id="PS51746">
    <property type="entry name" value="PPM_2"/>
    <property type="match status" value="1"/>
</dbReference>
<dbReference type="SUPFAM" id="SSF81606">
    <property type="entry name" value="PP2C-like"/>
    <property type="match status" value="1"/>
</dbReference>
<sequence>MSKTNTIQIVCHTDTGQLREHNEDRIVADVGPDCAIAVLADGMGGYQAGEIASEVAVTETMQALQAEQAQVNLVAVDESLGYQHASLLLQQAVLKANLAIFQTAQSRTEYRGMGTTIVAALFYAQALSIAHVGDSRLYRLRGQKLECLTNDHSVLQELIDNGLYTQEEARHSPNRNLVTRALGVNMDVEVELTEAQTQAGDRYLLCSDGLNDMLEDIKIQQILCAQTDLDQAAKQLLEAANNSGGEDNISVILVQIPPSSSQLPRQSWWQHLLAFFHIKHLG</sequence>
<dbReference type="CDD" id="cd00143">
    <property type="entry name" value="PP2Cc"/>
    <property type="match status" value="1"/>
</dbReference>